<accession>A0A9W6FLF3</accession>
<comment type="caution">
    <text evidence="1">The sequence shown here is derived from an EMBL/GenBank/DDBJ whole genome shotgun (WGS) entry which is preliminary data.</text>
</comment>
<reference evidence="2 4" key="2">
    <citation type="submission" date="2023-07" db="EMBL/GenBank/DDBJ databases">
        <title>Genomic Encyclopedia of Type Strains, Phase IV (KMG-IV): sequencing the most valuable type-strain genomes for metagenomic binning, comparative biology and taxonomic classification.</title>
        <authorList>
            <person name="Goeker M."/>
        </authorList>
    </citation>
    <scope>NUCLEOTIDE SEQUENCE [LARGE SCALE GENOMIC DNA]</scope>
    <source>
        <strain evidence="2 4">DSM 338</strain>
    </source>
</reference>
<dbReference type="EMBL" id="BSDO01000008">
    <property type="protein sequence ID" value="GLI24779.1"/>
    <property type="molecule type" value="Genomic_DNA"/>
</dbReference>
<gene>
    <name evidence="2" type="ORF">GGQ86_004041</name>
    <name evidence="1" type="ORF">XFLAVUS301_44530</name>
</gene>
<reference evidence="1" key="1">
    <citation type="submission" date="2022-12" db="EMBL/GenBank/DDBJ databases">
        <title>Reference genome sequencing for broad-spectrum identification of bacterial and archaeal isolates by mass spectrometry.</title>
        <authorList>
            <person name="Sekiguchi Y."/>
            <person name="Tourlousse D.M."/>
        </authorList>
    </citation>
    <scope>NUCLEOTIDE SEQUENCE</scope>
    <source>
        <strain evidence="1">301</strain>
    </source>
</reference>
<sequence length="60" mass="6858">MRDVDHAGREAYPPVVVIGSQSVKAPNAGTWGYDAGKKIVGRKRHIRRENEWLRLQRDSE</sequence>
<name>A0A9W6FLF3_XANFL</name>
<dbReference type="Proteomes" id="UP001245370">
    <property type="component" value="Unassembled WGS sequence"/>
</dbReference>
<proteinExistence type="predicted"/>
<organism evidence="1 3">
    <name type="scientific">Xanthobacter flavus</name>
    <dbReference type="NCBI Taxonomy" id="281"/>
    <lineage>
        <taxon>Bacteria</taxon>
        <taxon>Pseudomonadati</taxon>
        <taxon>Pseudomonadota</taxon>
        <taxon>Alphaproteobacteria</taxon>
        <taxon>Hyphomicrobiales</taxon>
        <taxon>Xanthobacteraceae</taxon>
        <taxon>Xanthobacter</taxon>
    </lineage>
</organism>
<evidence type="ECO:0000313" key="3">
    <source>
        <dbReference type="Proteomes" id="UP001144397"/>
    </source>
</evidence>
<evidence type="ECO:0000313" key="1">
    <source>
        <dbReference type="EMBL" id="GLI24779.1"/>
    </source>
</evidence>
<evidence type="ECO:0000313" key="2">
    <source>
        <dbReference type="EMBL" id="MDR6335545.1"/>
    </source>
</evidence>
<protein>
    <submittedName>
        <fullName evidence="1">Uncharacterized protein</fullName>
    </submittedName>
</protein>
<evidence type="ECO:0000313" key="4">
    <source>
        <dbReference type="Proteomes" id="UP001245370"/>
    </source>
</evidence>
<dbReference type="EMBL" id="JAVDPY010000008">
    <property type="protein sequence ID" value="MDR6335545.1"/>
    <property type="molecule type" value="Genomic_DNA"/>
</dbReference>
<dbReference type="AlphaFoldDB" id="A0A9W6FLF3"/>
<dbReference type="Proteomes" id="UP001144397">
    <property type="component" value="Unassembled WGS sequence"/>
</dbReference>
<keyword evidence="4" id="KW-1185">Reference proteome</keyword>